<feature type="region of interest" description="Disordered" evidence="9">
    <location>
        <begin position="227"/>
        <end position="268"/>
    </location>
</feature>
<dbReference type="GO" id="GO:0045198">
    <property type="term" value="P:establishment of epithelial cell apical/basal polarity"/>
    <property type="evidence" value="ECO:0007669"/>
    <property type="project" value="TreeGrafter"/>
</dbReference>
<dbReference type="Gene3D" id="2.60.120.590">
    <property type="entry name" value="Alpha-ketoglutarate-dependent dioxygenase AlkB-like"/>
    <property type="match status" value="1"/>
</dbReference>
<dbReference type="InterPro" id="IPR012315">
    <property type="entry name" value="KASH"/>
</dbReference>
<comment type="similarity">
    <text evidence="2">Belongs to the nesprin family.</text>
</comment>
<feature type="topological domain" description="Cytoplasmic" evidence="8">
    <location>
        <begin position="1"/>
        <end position="520"/>
    </location>
</feature>
<evidence type="ECO:0000256" key="5">
    <source>
        <dbReference type="ARBA" id="ARBA00023136"/>
    </source>
</evidence>
<keyword evidence="4 10" id="KW-1133">Transmembrane helix</keyword>
<dbReference type="SUPFAM" id="SSF46966">
    <property type="entry name" value="Spectrin repeat"/>
    <property type="match status" value="1"/>
</dbReference>
<keyword evidence="13" id="KW-1185">Reference proteome</keyword>
<evidence type="ECO:0000259" key="11">
    <source>
        <dbReference type="PROSITE" id="PS51049"/>
    </source>
</evidence>
<protein>
    <submittedName>
        <fullName evidence="12">Nesprin-4-like</fullName>
    </submittedName>
</protein>
<keyword evidence="3 8" id="KW-0812">Transmembrane</keyword>
<evidence type="ECO:0000256" key="9">
    <source>
        <dbReference type="SAM" id="MobiDB-lite"/>
    </source>
</evidence>
<evidence type="ECO:0000256" key="7">
    <source>
        <dbReference type="ARBA" id="ARBA00046312"/>
    </source>
</evidence>
<feature type="region of interest" description="Disordered" evidence="9">
    <location>
        <begin position="481"/>
        <end position="501"/>
    </location>
</feature>
<evidence type="ECO:0000313" key="12">
    <source>
        <dbReference type="EMBL" id="VFV40570.1"/>
    </source>
</evidence>
<dbReference type="InterPro" id="IPR030268">
    <property type="entry name" value="SYNE4"/>
</dbReference>
<name>A0A485P4F7_LYNPA</name>
<evidence type="ECO:0000256" key="4">
    <source>
        <dbReference type="ARBA" id="ARBA00022989"/>
    </source>
</evidence>
<comment type="cofactor">
    <cofactor evidence="1">
        <name>Fe(2+)</name>
        <dbReference type="ChEBI" id="CHEBI:29033"/>
    </cofactor>
</comment>
<feature type="region of interest" description="Disordered" evidence="9">
    <location>
        <begin position="162"/>
        <end position="199"/>
    </location>
</feature>
<evidence type="ECO:0000256" key="1">
    <source>
        <dbReference type="ARBA" id="ARBA00001954"/>
    </source>
</evidence>
<dbReference type="SMART" id="SM01249">
    <property type="entry name" value="KASH"/>
    <property type="match status" value="1"/>
</dbReference>
<reference evidence="12 13" key="1">
    <citation type="submission" date="2019-01" db="EMBL/GenBank/DDBJ databases">
        <authorList>
            <person name="Alioto T."/>
            <person name="Alioto T."/>
        </authorList>
    </citation>
    <scope>NUCLEOTIDE SEQUENCE [LARGE SCALE GENOMIC DNA]</scope>
</reference>
<dbReference type="GO" id="GO:0034993">
    <property type="term" value="C:meiotic nuclear membrane microtubule tethering complex"/>
    <property type="evidence" value="ECO:0007669"/>
    <property type="project" value="InterPro"/>
</dbReference>
<feature type="transmembrane region" description="Helical" evidence="10">
    <location>
        <begin position="521"/>
        <end position="539"/>
    </location>
</feature>
<dbReference type="PANTHER" id="PTHR21640:SF1">
    <property type="entry name" value="NESPRIN-4"/>
    <property type="match status" value="1"/>
</dbReference>
<gene>
    <name evidence="12" type="ORF">LYPA_23C008735</name>
</gene>
<dbReference type="InterPro" id="IPR037151">
    <property type="entry name" value="AlkB-like_sf"/>
</dbReference>
<evidence type="ECO:0000256" key="2">
    <source>
        <dbReference type="ARBA" id="ARBA00008619"/>
    </source>
</evidence>
<feature type="compositionally biased region" description="Pro residues" evidence="9">
    <location>
        <begin position="174"/>
        <end position="186"/>
    </location>
</feature>
<dbReference type="AlphaFoldDB" id="A0A485P4F7"/>
<dbReference type="Proteomes" id="UP000386466">
    <property type="component" value="Unassembled WGS sequence"/>
</dbReference>
<comment type="subcellular location">
    <subcellularLocation>
        <location evidence="7">Nucleus outer membrane</location>
        <topology evidence="7">Single-pass type IV membrane protein</topology>
    </subcellularLocation>
</comment>
<evidence type="ECO:0000256" key="6">
    <source>
        <dbReference type="ARBA" id="ARBA00023242"/>
    </source>
</evidence>
<keyword evidence="6" id="KW-0539">Nucleus</keyword>
<organism evidence="12 13">
    <name type="scientific">Lynx pardinus</name>
    <name type="common">Iberian lynx</name>
    <name type="synonym">Felis pardina</name>
    <dbReference type="NCBI Taxonomy" id="191816"/>
    <lineage>
        <taxon>Eukaryota</taxon>
        <taxon>Metazoa</taxon>
        <taxon>Chordata</taxon>
        <taxon>Craniata</taxon>
        <taxon>Vertebrata</taxon>
        <taxon>Euteleostomi</taxon>
        <taxon>Mammalia</taxon>
        <taxon>Eutheria</taxon>
        <taxon>Laurasiatheria</taxon>
        <taxon>Carnivora</taxon>
        <taxon>Feliformia</taxon>
        <taxon>Felidae</taxon>
        <taxon>Felinae</taxon>
        <taxon>Lynx</taxon>
    </lineage>
</organism>
<feature type="topological domain" description="Perinuclear space" evidence="8">
    <location>
        <begin position="542"/>
        <end position="569"/>
    </location>
</feature>
<dbReference type="Pfam" id="PF10541">
    <property type="entry name" value="KASH"/>
    <property type="match status" value="1"/>
</dbReference>
<keyword evidence="5 8" id="KW-0472">Membrane</keyword>
<evidence type="ECO:0000256" key="8">
    <source>
        <dbReference type="PROSITE-ProRule" id="PRU00385"/>
    </source>
</evidence>
<accession>A0A485P4F7</accession>
<feature type="domain" description="KASH" evidence="11">
    <location>
        <begin position="512"/>
        <end position="569"/>
    </location>
</feature>
<dbReference type="PANTHER" id="PTHR21640">
    <property type="match status" value="1"/>
</dbReference>
<evidence type="ECO:0000256" key="10">
    <source>
        <dbReference type="SAM" id="Phobius"/>
    </source>
</evidence>
<evidence type="ECO:0000256" key="3">
    <source>
        <dbReference type="ARBA" id="ARBA00022692"/>
    </source>
</evidence>
<proteinExistence type="inferred from homology"/>
<dbReference type="SUPFAM" id="SSF51197">
    <property type="entry name" value="Clavaminate synthase-like"/>
    <property type="match status" value="1"/>
</dbReference>
<sequence>MKARLRRIPSGSEARRTGCMELVSMEDQDARVPALEPFRVEQAPPVIYYVPDFISKEEEEYLLRQVFNAPKPKWTQLSGRKLQNWGGLPHPRGMVPERLPLWLQRYVDKVSDLSLFGGLPANHVLVNQYLPGEGIMPHEDGPLYYPTVSTISLGSHTMLDLYKPRQPKDDDPAEPPAMALPPPLGPRFPSEPLNYPTGAPRELDIARCTICPASGEKRIRPEQAQKLGQDSLDPPEHFQGGLRGTEPAAGPLRLPAPSSSEDPAGGRHREHLISGQEVLEAEQDSLSLCLLGLGLRLQDLEQGLGPWASAQSGMVQLQALQADLCGAAERVDALLAFGEGLAQRSEPQARASLEQVLRALRAHRDGIFRRLWWLQAQLVSYSPVFEEASTLDQDLEVEGDLDGPGPGGAWGPWAPSGLPTPAELEWDPAGDVGGLRPLGRKTAWTPGAPCELCGHRVPEGRGQGLEDMLMSGFSHRKHLAGQRRRSLLRKPQDKKQASPNLQDVMLEVDPGAPPPASRWSLTFLILLLFLLLVGATLLLPPSGGSCCSPARLARTPHLVLSYVNGPPPI</sequence>
<dbReference type="GO" id="GO:0005640">
    <property type="term" value="C:nuclear outer membrane"/>
    <property type="evidence" value="ECO:0007669"/>
    <property type="project" value="UniProtKB-SubCell"/>
</dbReference>
<evidence type="ECO:0000313" key="13">
    <source>
        <dbReference type="Proteomes" id="UP000386466"/>
    </source>
</evidence>
<dbReference type="PROSITE" id="PS51049">
    <property type="entry name" value="KASH"/>
    <property type="match status" value="1"/>
</dbReference>
<dbReference type="EMBL" id="CAAGRJ010029227">
    <property type="protein sequence ID" value="VFV40570.1"/>
    <property type="molecule type" value="Genomic_DNA"/>
</dbReference>